<keyword evidence="2" id="KW-1185">Reference proteome</keyword>
<accession>D3AZY6</accession>
<dbReference type="Proteomes" id="UP000001396">
    <property type="component" value="Unassembled WGS sequence"/>
</dbReference>
<dbReference type="InParanoid" id="D3AZY6"/>
<protein>
    <submittedName>
        <fullName evidence="1">Uncharacterized protein</fullName>
    </submittedName>
</protein>
<name>D3AZY6_HETP5</name>
<reference evidence="1 2" key="1">
    <citation type="journal article" date="2011" name="Genome Res.">
        <title>Phylogeny-wide analysis of social amoeba genomes highlights ancient origins for complex intercellular communication.</title>
        <authorList>
            <person name="Heidel A.J."/>
            <person name="Lawal H.M."/>
            <person name="Felder M."/>
            <person name="Schilde C."/>
            <person name="Helps N.R."/>
            <person name="Tunggal B."/>
            <person name="Rivero F."/>
            <person name="John U."/>
            <person name="Schleicher M."/>
            <person name="Eichinger L."/>
            <person name="Platzer M."/>
            <person name="Noegel A.A."/>
            <person name="Schaap P."/>
            <person name="Gloeckner G."/>
        </authorList>
    </citation>
    <scope>NUCLEOTIDE SEQUENCE [LARGE SCALE GENOMIC DNA]</scope>
    <source>
        <strain evidence="2">ATCC 26659 / Pp 5 / PN500</strain>
    </source>
</reference>
<gene>
    <name evidence="1" type="ORF">PPL_01600</name>
</gene>
<comment type="caution">
    <text evidence="1">The sequence shown here is derived from an EMBL/GenBank/DDBJ whole genome shotgun (WGS) entry which is preliminary data.</text>
</comment>
<dbReference type="RefSeq" id="XP_020436723.1">
    <property type="nucleotide sequence ID" value="XM_020572606.1"/>
</dbReference>
<dbReference type="AlphaFoldDB" id="D3AZY6"/>
<dbReference type="EMBL" id="ADBJ01000008">
    <property type="protein sequence ID" value="EFA84610.1"/>
    <property type="molecule type" value="Genomic_DNA"/>
</dbReference>
<evidence type="ECO:0000313" key="1">
    <source>
        <dbReference type="EMBL" id="EFA84610.1"/>
    </source>
</evidence>
<sequence>MKWNKLQNKYHSTTTITMNSILQKLSVEFNGSYGSEILVYLKSYIANITAAPVDGGFIYFEGCYFDGWEENNLLLYSNNKKNLCENWAINSRQKSYCIVAPGAGKNISFYMTEKDGVTKMTEYFFSYEPPIIETVSLANNNYTKDILLYL</sequence>
<dbReference type="GeneID" id="31357129"/>
<organism evidence="1 2">
    <name type="scientific">Heterostelium pallidum (strain ATCC 26659 / Pp 5 / PN500)</name>
    <name type="common">Cellular slime mold</name>
    <name type="synonym">Polysphondylium pallidum</name>
    <dbReference type="NCBI Taxonomy" id="670386"/>
    <lineage>
        <taxon>Eukaryota</taxon>
        <taxon>Amoebozoa</taxon>
        <taxon>Evosea</taxon>
        <taxon>Eumycetozoa</taxon>
        <taxon>Dictyostelia</taxon>
        <taxon>Acytosteliales</taxon>
        <taxon>Acytosteliaceae</taxon>
        <taxon>Heterostelium</taxon>
    </lineage>
</organism>
<evidence type="ECO:0000313" key="2">
    <source>
        <dbReference type="Proteomes" id="UP000001396"/>
    </source>
</evidence>
<proteinExistence type="predicted"/>